<accession>A0A1A0PN88</accession>
<comment type="caution">
    <text evidence="1">The sequence shown here is derived from an EMBL/GenBank/DDBJ whole genome shotgun (WGS) entry which is preliminary data.</text>
</comment>
<dbReference type="EMBL" id="LZHX01000083">
    <property type="protein sequence ID" value="OBF15034.1"/>
    <property type="molecule type" value="Genomic_DNA"/>
</dbReference>
<dbReference type="Proteomes" id="UP000093779">
    <property type="component" value="Unassembled WGS sequence"/>
</dbReference>
<protein>
    <submittedName>
        <fullName evidence="1">Uncharacterized protein</fullName>
    </submittedName>
</protein>
<gene>
    <name evidence="1" type="ORF">A5726_22915</name>
</gene>
<evidence type="ECO:0000313" key="1">
    <source>
        <dbReference type="EMBL" id="OBF15034.1"/>
    </source>
</evidence>
<organism evidence="1 2">
    <name type="scientific">Mycolicibacterium conceptionense</name>
    <dbReference type="NCBI Taxonomy" id="451644"/>
    <lineage>
        <taxon>Bacteria</taxon>
        <taxon>Bacillati</taxon>
        <taxon>Actinomycetota</taxon>
        <taxon>Actinomycetes</taxon>
        <taxon>Mycobacteriales</taxon>
        <taxon>Mycobacteriaceae</taxon>
        <taxon>Mycolicibacterium</taxon>
    </lineage>
</organism>
<proteinExistence type="predicted"/>
<reference evidence="1 2" key="1">
    <citation type="submission" date="2016-06" db="EMBL/GenBank/DDBJ databases">
        <authorList>
            <person name="Kjaerup R.B."/>
            <person name="Dalgaard T.S."/>
            <person name="Juul-Madsen H.R."/>
        </authorList>
    </citation>
    <scope>NUCLEOTIDE SEQUENCE [LARGE SCALE GENOMIC DNA]</scope>
    <source>
        <strain evidence="1 2">ACS1953</strain>
    </source>
</reference>
<dbReference type="AlphaFoldDB" id="A0A1A0PN88"/>
<name>A0A1A0PN88_9MYCO</name>
<evidence type="ECO:0000313" key="2">
    <source>
        <dbReference type="Proteomes" id="UP000093779"/>
    </source>
</evidence>
<sequence length="82" mass="8712">MDDQEGGARPFAGTRRWEAGGIEVQVYGNARRDGTVAAEVLLSAVRHYADPLTADEARRAADSLRNALYAAADHADVLTGAL</sequence>